<dbReference type="AlphaFoldDB" id="A0A7S8FEG7"/>
<evidence type="ECO:0000313" key="2">
    <source>
        <dbReference type="EMBL" id="QPD04549.1"/>
    </source>
</evidence>
<dbReference type="KEGG" id="nkf:Nkreftii_002323"/>
<organism evidence="2 3">
    <name type="scientific">Candidatus Nitrospira kreftii</name>
    <dbReference type="NCBI Taxonomy" id="2652173"/>
    <lineage>
        <taxon>Bacteria</taxon>
        <taxon>Pseudomonadati</taxon>
        <taxon>Nitrospirota</taxon>
        <taxon>Nitrospiria</taxon>
        <taxon>Nitrospirales</taxon>
        <taxon>Nitrospiraceae</taxon>
        <taxon>Nitrospira</taxon>
    </lineage>
</organism>
<name>A0A7S8FEG7_9BACT</name>
<evidence type="ECO:0000256" key="1">
    <source>
        <dbReference type="SAM" id="MobiDB-lite"/>
    </source>
</evidence>
<dbReference type="EMBL" id="CP047423">
    <property type="protein sequence ID" value="QPD04549.1"/>
    <property type="molecule type" value="Genomic_DNA"/>
</dbReference>
<sequence>MNQIHRQTIMLAVLVSVGGMLAGKDNACAASSSQRESSPSKESMDLGGQRVVSEPTDHLLPGNQLVLGRINDIRSNQIEIDIGNLQPLFVPLKPAQQKGQTFKPGDAIVVTINDHNAVVDYHHPDEASHHQVLRGRLKTPLTVGLDKAIIQTERGDKSFIVAERARGKLSAMPVGPELWFMADETGQLVDAQLASKQAVQESAELNKARIKGAHRQMRVVFKGVEAPSSAGGEGRLKIVQEGREQNLPYRPPLDKLDRLQSGQDVVLLMDDHGYVLEIATPEVAPTR</sequence>
<feature type="region of interest" description="Disordered" evidence="1">
    <location>
        <begin position="28"/>
        <end position="47"/>
    </location>
</feature>
<protein>
    <submittedName>
        <fullName evidence="2">Uncharacterized protein</fullName>
    </submittedName>
</protein>
<accession>A0A7S8FEG7</accession>
<gene>
    <name evidence="2" type="ORF">Nkreftii_002323</name>
</gene>
<dbReference type="Proteomes" id="UP000593737">
    <property type="component" value="Chromosome"/>
</dbReference>
<reference evidence="2 3" key="1">
    <citation type="journal article" date="2020" name="ISME J.">
        <title>Enrichment and physiological characterization of a novel comammox Nitrospira indicates ammonium inhibition of complete nitrification.</title>
        <authorList>
            <person name="Sakoula D."/>
            <person name="Koch H."/>
            <person name="Frank J."/>
            <person name="Jetten M.S.M."/>
            <person name="van Kessel M.A.H.J."/>
            <person name="Lucker S."/>
        </authorList>
    </citation>
    <scope>NUCLEOTIDE SEQUENCE [LARGE SCALE GENOMIC DNA]</scope>
    <source>
        <strain evidence="2">Comreactor17</strain>
    </source>
</reference>
<proteinExistence type="predicted"/>
<evidence type="ECO:0000313" key="3">
    <source>
        <dbReference type="Proteomes" id="UP000593737"/>
    </source>
</evidence>